<gene>
    <name evidence="2" type="ORF">EHQ30_05710</name>
</gene>
<dbReference type="RefSeq" id="WP_100788932.1">
    <property type="nucleotide sequence ID" value="NZ_NPDQ01000001.1"/>
</dbReference>
<keyword evidence="1" id="KW-0175">Coiled coil</keyword>
<evidence type="ECO:0000313" key="3">
    <source>
        <dbReference type="Proteomes" id="UP000297891"/>
    </source>
</evidence>
<dbReference type="AlphaFoldDB" id="A0A2M9Y5T1"/>
<feature type="coiled-coil region" evidence="1">
    <location>
        <begin position="21"/>
        <end position="77"/>
    </location>
</feature>
<evidence type="ECO:0000256" key="1">
    <source>
        <dbReference type="SAM" id="Coils"/>
    </source>
</evidence>
<protein>
    <submittedName>
        <fullName evidence="2">Uncharacterized protein</fullName>
    </submittedName>
</protein>
<dbReference type="OrthoDB" id="342811at2"/>
<dbReference type="EMBL" id="RQFP01000001">
    <property type="protein sequence ID" value="TGK96118.1"/>
    <property type="molecule type" value="Genomic_DNA"/>
</dbReference>
<evidence type="ECO:0000313" key="2">
    <source>
        <dbReference type="EMBL" id="TGK96118.1"/>
    </source>
</evidence>
<organism evidence="2 3">
    <name type="scientific">Leptospira brenneri</name>
    <dbReference type="NCBI Taxonomy" id="2023182"/>
    <lineage>
        <taxon>Bacteria</taxon>
        <taxon>Pseudomonadati</taxon>
        <taxon>Spirochaetota</taxon>
        <taxon>Spirochaetia</taxon>
        <taxon>Leptospirales</taxon>
        <taxon>Leptospiraceae</taxon>
        <taxon>Leptospira</taxon>
    </lineage>
</organism>
<dbReference type="Proteomes" id="UP000297891">
    <property type="component" value="Unassembled WGS sequence"/>
</dbReference>
<proteinExistence type="predicted"/>
<sequence length="81" mass="9453">MKQDINSLSEFAKKLKSGLIYEEIESKLKDFHSKKNNVTNKSLDTLTAKIRKKEAQIEKLYDDIITLQNKLSKLLDQELKK</sequence>
<comment type="caution">
    <text evidence="2">The sequence shown here is derived from an EMBL/GenBank/DDBJ whole genome shotgun (WGS) entry which is preliminary data.</text>
</comment>
<reference evidence="2" key="1">
    <citation type="journal article" date="2019" name="PLoS Negl. Trop. Dis.">
        <title>Revisiting the worldwide diversity of Leptospira species in the environment.</title>
        <authorList>
            <person name="Vincent A.T."/>
            <person name="Schiettekatte O."/>
            <person name="Bourhy P."/>
            <person name="Veyrier F.J."/>
            <person name="Picardeau M."/>
        </authorList>
    </citation>
    <scope>NUCLEOTIDE SEQUENCE [LARGE SCALE GENOMIC DNA]</scope>
    <source>
        <strain evidence="2">201800277</strain>
    </source>
</reference>
<accession>A0A2M9Y5T1</accession>
<keyword evidence="3" id="KW-1185">Reference proteome</keyword>
<name>A0A2M9Y5T1_9LEPT</name>